<feature type="compositionally biased region" description="Basic and acidic residues" evidence="1">
    <location>
        <begin position="463"/>
        <end position="474"/>
    </location>
</feature>
<reference evidence="3" key="1">
    <citation type="submission" date="2021-02" db="EMBL/GenBank/DDBJ databases">
        <authorList>
            <person name="Dougan E. K."/>
            <person name="Rhodes N."/>
            <person name="Thang M."/>
            <person name="Chan C."/>
        </authorList>
    </citation>
    <scope>NUCLEOTIDE SEQUENCE</scope>
</reference>
<feature type="region of interest" description="Disordered" evidence="1">
    <location>
        <begin position="208"/>
        <end position="231"/>
    </location>
</feature>
<keyword evidence="2" id="KW-0812">Transmembrane</keyword>
<dbReference type="Proteomes" id="UP000649617">
    <property type="component" value="Unassembled WGS sequence"/>
</dbReference>
<gene>
    <name evidence="3" type="ORF">SPIL2461_LOCUS6719</name>
</gene>
<feature type="compositionally biased region" description="Polar residues" evidence="1">
    <location>
        <begin position="488"/>
        <end position="506"/>
    </location>
</feature>
<feature type="region of interest" description="Disordered" evidence="1">
    <location>
        <begin position="463"/>
        <end position="506"/>
    </location>
</feature>
<evidence type="ECO:0000313" key="4">
    <source>
        <dbReference type="Proteomes" id="UP000649617"/>
    </source>
</evidence>
<dbReference type="OrthoDB" id="424364at2759"/>
<evidence type="ECO:0000313" key="3">
    <source>
        <dbReference type="EMBL" id="CAE7298086.1"/>
    </source>
</evidence>
<organism evidence="3 4">
    <name type="scientific">Symbiodinium pilosum</name>
    <name type="common">Dinoflagellate</name>
    <dbReference type="NCBI Taxonomy" id="2952"/>
    <lineage>
        <taxon>Eukaryota</taxon>
        <taxon>Sar</taxon>
        <taxon>Alveolata</taxon>
        <taxon>Dinophyceae</taxon>
        <taxon>Suessiales</taxon>
        <taxon>Symbiodiniaceae</taxon>
        <taxon>Symbiodinium</taxon>
    </lineage>
</organism>
<accession>A0A812NBA4</accession>
<evidence type="ECO:0000256" key="2">
    <source>
        <dbReference type="SAM" id="Phobius"/>
    </source>
</evidence>
<keyword evidence="2" id="KW-0472">Membrane</keyword>
<keyword evidence="2" id="KW-1133">Transmembrane helix</keyword>
<name>A0A812NBA4_SYMPI</name>
<proteinExistence type="predicted"/>
<protein>
    <submittedName>
        <fullName evidence="3">Uncharacterized protein</fullName>
    </submittedName>
</protein>
<feature type="transmembrane region" description="Helical" evidence="2">
    <location>
        <begin position="418"/>
        <end position="443"/>
    </location>
</feature>
<dbReference type="AlphaFoldDB" id="A0A812NBA4"/>
<sequence length="710" mass="77515">MSQHHYDGHKTICSAEDKAVAGRLGGHTWNIITNSDEHEIYLTQARSRDHYVNDRGEITSVWFERRRRIPHSVGGLEGANWSANVRESLLCPGTPREHPAKAQRNQLLQAAAPRDFGLYTRRRREVAPPTPEHQGHLDRTLGKDQVRLRDVAVPKMPKVVCRQEWTPRRGEPRVEQKPPKEEEMFMSVGQLRAESHVDVQQGAFAQQLSGSCGSSEPKLSKPGGSGLPDSGVLRAALFSHRSSAGTPKHPDARVNHSQSRMESFAQREISNWALGDDKLLRKDPFCMRPMQQPNNSGVKYDIITNVACIVCISASVEVQCGGIEEDFLEAEEAKRLQVSLLQSSLTVARTKPKAEVDEHLSLFASFASFASPVPGLRSSWLWEVVSLSNYGRAAKAAMGRHLELIRTLPTDRTAVSGLPALVVFMVAALVMVLFVSQMIGAFFEERGKEERYLQGLDGYPKPRWTDLGHGDGQERSTLGRSSLPPMTLPNTPQANSDQWQAQGQASSAVSTLPMLDRLSEPARSGGLGFLGSAGAPEDRSAMCPRLIQPSSEASFHVNSEDLGLLRRGESPVAICGPAGHALLYARFSQDSKGQWLELSTTANTQFPHCRAGPLQLGATAASLDIRGPSGDRYGLLQNRGHHWQLQRAEGVVMSIAASGPGLTATADGPVATAWPERSGLLVKVSPGRDPLLSLLCLLVVLLLSPEFSDL</sequence>
<keyword evidence="4" id="KW-1185">Reference proteome</keyword>
<evidence type="ECO:0000256" key="1">
    <source>
        <dbReference type="SAM" id="MobiDB-lite"/>
    </source>
</evidence>
<comment type="caution">
    <text evidence="3">The sequence shown here is derived from an EMBL/GenBank/DDBJ whole genome shotgun (WGS) entry which is preliminary data.</text>
</comment>
<dbReference type="EMBL" id="CAJNIZ010010302">
    <property type="protein sequence ID" value="CAE7298086.1"/>
    <property type="molecule type" value="Genomic_DNA"/>
</dbReference>